<dbReference type="InterPro" id="IPR012337">
    <property type="entry name" value="RNaseH-like_sf"/>
</dbReference>
<keyword evidence="3" id="KW-0269">Exonuclease</keyword>
<sequence length="245" mass="28775">MEASVIQIFKYLLYDWHQFNYSQKQWVKQNHDKFHDIHDQMEQGLLNSDLIKKPIRDIPFTVFDLETTGFFPKIGDEVISIGALKMNMNQMEFPESFYEVISPIKMASLNIRTLTGLSMSEIRSGKPFPVGFLNFWEFSRSSVVVAHPASFDVNFLKEMAHRWKLPPYNPVSIDSYEMANFLYPNNRNSLDELVHHFGVEEKLRHHALNDAHMTAEVFQYLVNELEKKGIYTIDDYWQACKKPRS</sequence>
<evidence type="ECO:0000313" key="5">
    <source>
        <dbReference type="EMBL" id="PYZ95222.1"/>
    </source>
</evidence>
<dbReference type="Gene3D" id="3.30.420.10">
    <property type="entry name" value="Ribonuclease H-like superfamily/Ribonuclease H"/>
    <property type="match status" value="1"/>
</dbReference>
<dbReference type="InterPro" id="IPR036397">
    <property type="entry name" value="RNaseH_sf"/>
</dbReference>
<dbReference type="GO" id="GO:0005829">
    <property type="term" value="C:cytosol"/>
    <property type="evidence" value="ECO:0007669"/>
    <property type="project" value="TreeGrafter"/>
</dbReference>
<comment type="caution">
    <text evidence="5">The sequence shown here is derived from an EMBL/GenBank/DDBJ whole genome shotgun (WGS) entry which is preliminary data.</text>
</comment>
<dbReference type="SMART" id="SM00479">
    <property type="entry name" value="EXOIII"/>
    <property type="match status" value="1"/>
</dbReference>
<dbReference type="InterPro" id="IPR013520">
    <property type="entry name" value="Ribonucl_H"/>
</dbReference>
<dbReference type="GO" id="GO:0045004">
    <property type="term" value="P:DNA replication proofreading"/>
    <property type="evidence" value="ECO:0007669"/>
    <property type="project" value="TreeGrafter"/>
</dbReference>
<organism evidence="5 6">
    <name type="scientific">Salipaludibacillus keqinensis</name>
    <dbReference type="NCBI Taxonomy" id="2045207"/>
    <lineage>
        <taxon>Bacteria</taxon>
        <taxon>Bacillati</taxon>
        <taxon>Bacillota</taxon>
        <taxon>Bacilli</taxon>
        <taxon>Bacillales</taxon>
        <taxon>Bacillaceae</taxon>
    </lineage>
</organism>
<dbReference type="SUPFAM" id="SSF53098">
    <property type="entry name" value="Ribonuclease H-like"/>
    <property type="match status" value="1"/>
</dbReference>
<dbReference type="Proteomes" id="UP000248214">
    <property type="component" value="Unassembled WGS sequence"/>
</dbReference>
<keyword evidence="2" id="KW-0378">Hydrolase</keyword>
<dbReference type="GO" id="GO:0003676">
    <property type="term" value="F:nucleic acid binding"/>
    <property type="evidence" value="ECO:0007669"/>
    <property type="project" value="InterPro"/>
</dbReference>
<accession>A0A323TJD7</accession>
<gene>
    <name evidence="5" type="ORF">CR194_06825</name>
</gene>
<dbReference type="PANTHER" id="PTHR30231">
    <property type="entry name" value="DNA POLYMERASE III SUBUNIT EPSILON"/>
    <property type="match status" value="1"/>
</dbReference>
<dbReference type="RefSeq" id="WP_110608857.1">
    <property type="nucleotide sequence ID" value="NZ_PDOD01000001.1"/>
</dbReference>
<dbReference type="Pfam" id="PF00929">
    <property type="entry name" value="RNase_T"/>
    <property type="match status" value="1"/>
</dbReference>
<dbReference type="GO" id="GO:0008408">
    <property type="term" value="F:3'-5' exonuclease activity"/>
    <property type="evidence" value="ECO:0007669"/>
    <property type="project" value="TreeGrafter"/>
</dbReference>
<feature type="domain" description="Exonuclease" evidence="4">
    <location>
        <begin position="59"/>
        <end position="227"/>
    </location>
</feature>
<dbReference type="PANTHER" id="PTHR30231:SF41">
    <property type="entry name" value="DNA POLYMERASE III SUBUNIT EPSILON"/>
    <property type="match status" value="1"/>
</dbReference>
<proteinExistence type="predicted"/>
<evidence type="ECO:0000259" key="4">
    <source>
        <dbReference type="SMART" id="SM00479"/>
    </source>
</evidence>
<evidence type="ECO:0000256" key="1">
    <source>
        <dbReference type="ARBA" id="ARBA00022722"/>
    </source>
</evidence>
<dbReference type="OrthoDB" id="9804290at2"/>
<dbReference type="AlphaFoldDB" id="A0A323TJD7"/>
<keyword evidence="1" id="KW-0540">Nuclease</keyword>
<protein>
    <submittedName>
        <fullName evidence="5">DNA polymerase III subunit epsilon</fullName>
    </submittedName>
</protein>
<evidence type="ECO:0000313" key="6">
    <source>
        <dbReference type="Proteomes" id="UP000248214"/>
    </source>
</evidence>
<dbReference type="FunFam" id="3.30.420.10:FF:000045">
    <property type="entry name" value="3'-5' exonuclease DinG"/>
    <property type="match status" value="1"/>
</dbReference>
<evidence type="ECO:0000256" key="2">
    <source>
        <dbReference type="ARBA" id="ARBA00022801"/>
    </source>
</evidence>
<keyword evidence="6" id="KW-1185">Reference proteome</keyword>
<evidence type="ECO:0000256" key="3">
    <source>
        <dbReference type="ARBA" id="ARBA00022839"/>
    </source>
</evidence>
<name>A0A323TJD7_9BACI</name>
<dbReference type="CDD" id="cd06127">
    <property type="entry name" value="DEDDh"/>
    <property type="match status" value="1"/>
</dbReference>
<dbReference type="EMBL" id="PDOD01000001">
    <property type="protein sequence ID" value="PYZ95222.1"/>
    <property type="molecule type" value="Genomic_DNA"/>
</dbReference>
<reference evidence="5 6" key="1">
    <citation type="submission" date="2017-10" db="EMBL/GenBank/DDBJ databases">
        <title>Bacillus sp. nov., a halophilic bacterium isolated from a Keqin Lake.</title>
        <authorList>
            <person name="Wang H."/>
        </authorList>
    </citation>
    <scope>NUCLEOTIDE SEQUENCE [LARGE SCALE GENOMIC DNA]</scope>
    <source>
        <strain evidence="5 6">KQ-12</strain>
    </source>
</reference>